<accession>A0A5J4X6D5</accession>
<evidence type="ECO:0000256" key="5">
    <source>
        <dbReference type="SAM" id="MobiDB-lite"/>
    </source>
</evidence>
<sequence>MIKEEIQTSPPTPQIPKSDVKQKTKSDSRTTSLVEECFGLDWSDGGGIYAISTMPFTVGQLICKEEPYVSQVSYRELEQRCAQCRKSKENATLQKCSQCKVIHYCCRECQRLHWKRHKFECEVFSKLNPVYVQGTYRLMIRAVLRVHSEIKVFYPLMAPENKFYTSEGISVSRNIYTKQKKDQQQQTNQVKQKIFKTERNLRMNEIKKFNTRQLPSSHTHSPLDIFFLISNRNNMPQEYITQFEHLAEQILKTIGIDPKGRAKFYTDCTALDEAVIIMCQVKCNCLGQSLQGFGESSISLFPRIALFNHSCRPNCRISFGLNGVAYVKTVQQIQPYKMLTIPYTSLIETWAFRQNRLRNWFYFDCSCVRCLDAALANKYIHDQEMDQSLKKLGKIITEGEKKGEEELKEERMKFINQEKLRQKQLENLDQKELELKQEKQVQILPNDLYLDALICECGNPMVRTNITASEYTISLYDEQQQIDLSDNNDINDDKRDPMSGIQLHEFHWLLRRSRQQLFETLRLWGKPQQAFDQGKKLQKQIEFAQENQCSSLLGELYFSLAMKALLLNNFIESHKYVTRALEINKILAPETNEHGILLQQFQNALNIECRERGIIVPK</sequence>
<dbReference type="PROSITE" id="PS50865">
    <property type="entry name" value="ZF_MYND_2"/>
    <property type="match status" value="1"/>
</dbReference>
<gene>
    <name evidence="7" type="ORF">EZS28_001743</name>
</gene>
<keyword evidence="2 4" id="KW-0863">Zinc-finger</keyword>
<reference evidence="7 8" key="1">
    <citation type="submission" date="2019-03" db="EMBL/GenBank/DDBJ databases">
        <title>Single cell metagenomics reveals metabolic interactions within the superorganism composed of flagellate Streblomastix strix and complex community of Bacteroidetes bacteria on its surface.</title>
        <authorList>
            <person name="Treitli S.C."/>
            <person name="Kolisko M."/>
            <person name="Husnik F."/>
            <person name="Keeling P."/>
            <person name="Hampl V."/>
        </authorList>
    </citation>
    <scope>NUCLEOTIDE SEQUENCE [LARGE SCALE GENOMIC DNA]</scope>
    <source>
        <strain evidence="7">ST1C</strain>
    </source>
</reference>
<evidence type="ECO:0000256" key="2">
    <source>
        <dbReference type="ARBA" id="ARBA00022771"/>
    </source>
</evidence>
<dbReference type="EMBL" id="SNRW01000194">
    <property type="protein sequence ID" value="KAA6402734.1"/>
    <property type="molecule type" value="Genomic_DNA"/>
</dbReference>
<evidence type="ECO:0000256" key="4">
    <source>
        <dbReference type="PROSITE-ProRule" id="PRU00134"/>
    </source>
</evidence>
<dbReference type="AlphaFoldDB" id="A0A5J4X6D5"/>
<dbReference type="PANTHER" id="PTHR12197">
    <property type="entry name" value="HISTONE-LYSINE N-METHYLTRANSFERASE SMYD"/>
    <property type="match status" value="1"/>
</dbReference>
<evidence type="ECO:0000313" key="7">
    <source>
        <dbReference type="EMBL" id="KAA6402734.1"/>
    </source>
</evidence>
<dbReference type="PROSITE" id="PS01360">
    <property type="entry name" value="ZF_MYND_1"/>
    <property type="match status" value="1"/>
</dbReference>
<evidence type="ECO:0000256" key="1">
    <source>
        <dbReference type="ARBA" id="ARBA00022723"/>
    </source>
</evidence>
<comment type="caution">
    <text evidence="7">The sequence shown here is derived from an EMBL/GenBank/DDBJ whole genome shotgun (WGS) entry which is preliminary data.</text>
</comment>
<dbReference type="Gene3D" id="2.170.270.10">
    <property type="entry name" value="SET domain"/>
    <property type="match status" value="1"/>
</dbReference>
<evidence type="ECO:0000259" key="6">
    <source>
        <dbReference type="PROSITE" id="PS50865"/>
    </source>
</evidence>
<dbReference type="InterPro" id="IPR001214">
    <property type="entry name" value="SET_dom"/>
</dbReference>
<keyword evidence="1" id="KW-0479">Metal-binding</keyword>
<proteinExistence type="predicted"/>
<dbReference type="SUPFAM" id="SSF144232">
    <property type="entry name" value="HIT/MYND zinc finger-like"/>
    <property type="match status" value="1"/>
</dbReference>
<feature type="compositionally biased region" description="Basic and acidic residues" evidence="5">
    <location>
        <begin position="18"/>
        <end position="28"/>
    </location>
</feature>
<feature type="domain" description="MYND-type" evidence="6">
    <location>
        <begin position="81"/>
        <end position="121"/>
    </location>
</feature>
<dbReference type="InterPro" id="IPR046341">
    <property type="entry name" value="SET_dom_sf"/>
</dbReference>
<evidence type="ECO:0000313" key="8">
    <source>
        <dbReference type="Proteomes" id="UP000324800"/>
    </source>
</evidence>
<dbReference type="OrthoDB" id="265717at2759"/>
<feature type="region of interest" description="Disordered" evidence="5">
    <location>
        <begin position="1"/>
        <end position="28"/>
    </location>
</feature>
<dbReference type="Proteomes" id="UP000324800">
    <property type="component" value="Unassembled WGS sequence"/>
</dbReference>
<dbReference type="InterPro" id="IPR002893">
    <property type="entry name" value="Znf_MYND"/>
</dbReference>
<dbReference type="Pfam" id="PF01753">
    <property type="entry name" value="zf-MYND"/>
    <property type="match status" value="1"/>
</dbReference>
<dbReference type="Pfam" id="PF00856">
    <property type="entry name" value="SET"/>
    <property type="match status" value="1"/>
</dbReference>
<evidence type="ECO:0000256" key="3">
    <source>
        <dbReference type="ARBA" id="ARBA00022833"/>
    </source>
</evidence>
<dbReference type="SUPFAM" id="SSF82199">
    <property type="entry name" value="SET domain"/>
    <property type="match status" value="1"/>
</dbReference>
<dbReference type="Gene3D" id="6.10.140.2220">
    <property type="match status" value="1"/>
</dbReference>
<name>A0A5J4X6D5_9EUKA</name>
<keyword evidence="3" id="KW-0862">Zinc</keyword>
<organism evidence="7 8">
    <name type="scientific">Streblomastix strix</name>
    <dbReference type="NCBI Taxonomy" id="222440"/>
    <lineage>
        <taxon>Eukaryota</taxon>
        <taxon>Metamonada</taxon>
        <taxon>Preaxostyla</taxon>
        <taxon>Oxymonadida</taxon>
        <taxon>Streblomastigidae</taxon>
        <taxon>Streblomastix</taxon>
    </lineage>
</organism>
<dbReference type="GO" id="GO:0008270">
    <property type="term" value="F:zinc ion binding"/>
    <property type="evidence" value="ECO:0007669"/>
    <property type="project" value="UniProtKB-KW"/>
</dbReference>
<dbReference type="InterPro" id="IPR050869">
    <property type="entry name" value="H3K4_H4K5_MeTrfase"/>
</dbReference>
<protein>
    <recommendedName>
        <fullName evidence="6">MYND-type domain-containing protein</fullName>
    </recommendedName>
</protein>